<keyword evidence="2" id="KW-0812">Transmembrane</keyword>
<feature type="region of interest" description="Disordered" evidence="1">
    <location>
        <begin position="1"/>
        <end position="20"/>
    </location>
</feature>
<accession>A0A1I2B068</accession>
<feature type="transmembrane region" description="Helical" evidence="2">
    <location>
        <begin position="271"/>
        <end position="289"/>
    </location>
</feature>
<name>A0A1I2B068_9BACT</name>
<proteinExistence type="predicted"/>
<dbReference type="RefSeq" id="WP_100793115.1">
    <property type="nucleotide sequence ID" value="NZ_FOMX01000014.1"/>
</dbReference>
<protein>
    <submittedName>
        <fullName evidence="3">4-hydroxybenzoate polyprenyltransferase</fullName>
    </submittedName>
</protein>
<evidence type="ECO:0000256" key="2">
    <source>
        <dbReference type="SAM" id="Phobius"/>
    </source>
</evidence>
<dbReference type="GO" id="GO:0016020">
    <property type="term" value="C:membrane"/>
    <property type="evidence" value="ECO:0007669"/>
    <property type="project" value="UniProtKB-SubCell"/>
</dbReference>
<dbReference type="EMBL" id="FOMX01000014">
    <property type="protein sequence ID" value="SFE49288.1"/>
    <property type="molecule type" value="Genomic_DNA"/>
</dbReference>
<dbReference type="STRING" id="54.SAMN02745121_04476"/>
<feature type="transmembrane region" description="Helical" evidence="2">
    <location>
        <begin position="242"/>
        <end position="259"/>
    </location>
</feature>
<gene>
    <name evidence="3" type="ORF">SAMN02745121_04476</name>
</gene>
<keyword evidence="2" id="KW-0472">Membrane</keyword>
<keyword evidence="4" id="KW-1185">Reference proteome</keyword>
<feature type="transmembrane region" description="Helical" evidence="2">
    <location>
        <begin position="150"/>
        <end position="170"/>
    </location>
</feature>
<reference evidence="4" key="1">
    <citation type="submission" date="2016-10" db="EMBL/GenBank/DDBJ databases">
        <authorList>
            <person name="Varghese N."/>
            <person name="Submissions S."/>
        </authorList>
    </citation>
    <scope>NUCLEOTIDE SEQUENCE [LARGE SCALE GENOMIC DNA]</scope>
    <source>
        <strain evidence="4">ATCC 25963</strain>
    </source>
</reference>
<evidence type="ECO:0000256" key="1">
    <source>
        <dbReference type="SAM" id="MobiDB-lite"/>
    </source>
</evidence>
<evidence type="ECO:0000313" key="3">
    <source>
        <dbReference type="EMBL" id="SFE49288.1"/>
    </source>
</evidence>
<dbReference type="AlphaFoldDB" id="A0A1I2B068"/>
<dbReference type="Proteomes" id="UP000199400">
    <property type="component" value="Unassembled WGS sequence"/>
</dbReference>
<feature type="transmembrane region" description="Helical" evidence="2">
    <location>
        <begin position="98"/>
        <end position="120"/>
    </location>
</feature>
<evidence type="ECO:0000313" key="4">
    <source>
        <dbReference type="Proteomes" id="UP000199400"/>
    </source>
</evidence>
<keyword evidence="3" id="KW-0808">Transferase</keyword>
<dbReference type="GO" id="GO:0016765">
    <property type="term" value="F:transferase activity, transferring alkyl or aryl (other than methyl) groups"/>
    <property type="evidence" value="ECO:0007669"/>
    <property type="project" value="InterPro"/>
</dbReference>
<organism evidence="3 4">
    <name type="scientific">Nannocystis exedens</name>
    <dbReference type="NCBI Taxonomy" id="54"/>
    <lineage>
        <taxon>Bacteria</taxon>
        <taxon>Pseudomonadati</taxon>
        <taxon>Myxococcota</taxon>
        <taxon>Polyangia</taxon>
        <taxon>Nannocystales</taxon>
        <taxon>Nannocystaceae</taxon>
        <taxon>Nannocystis</taxon>
    </lineage>
</organism>
<keyword evidence="2" id="KW-1133">Transmembrane helix</keyword>
<feature type="transmembrane region" description="Helical" evidence="2">
    <location>
        <begin position="65"/>
        <end position="86"/>
    </location>
</feature>
<feature type="transmembrane region" description="Helical" evidence="2">
    <location>
        <begin position="126"/>
        <end position="143"/>
    </location>
</feature>
<sequence>MTYSERPWEDRAGRPAPRGRAGLARQLGLGLRALRARQWAHFVPLPLAGAPLGDMLSGTCLIEPVLWGILAGALCLACAYGLNAHADRGTDVPGKNPLVGAEVGAAAMVPALACGLSAMVAAGHSGGPGAAAVSLATGALYSAGPRLKRLPGVGTLANVAIFAPLLALVGTPRTPGFWGMSLVFTALLLQNQLVHERADAGEDRRAGAYTTAQWLGRAGVAAAGRWLALAGAVAAALLLGPWAGLCGAAGLVFGAWLIGQADPAAARRRHRALALVTGAAVYALSPGGAG</sequence>
<feature type="compositionally biased region" description="Basic and acidic residues" evidence="1">
    <location>
        <begin position="1"/>
        <end position="13"/>
    </location>
</feature>